<evidence type="ECO:0000256" key="9">
    <source>
        <dbReference type="PROSITE-ProRule" id="PRU00703"/>
    </source>
</evidence>
<dbReference type="InterPro" id="IPR005170">
    <property type="entry name" value="Transptr-assoc_dom"/>
</dbReference>
<protein>
    <submittedName>
        <fullName evidence="13">Hemolysin family protein</fullName>
    </submittedName>
</protein>
<dbReference type="Gene3D" id="3.10.580.10">
    <property type="entry name" value="CBS-domain"/>
    <property type="match status" value="1"/>
</dbReference>
<dbReference type="Pfam" id="PF00571">
    <property type="entry name" value="CBS"/>
    <property type="match status" value="2"/>
</dbReference>
<keyword evidence="5" id="KW-0677">Repeat</keyword>
<evidence type="ECO:0000256" key="4">
    <source>
        <dbReference type="ARBA" id="ARBA00022692"/>
    </source>
</evidence>
<keyword evidence="14" id="KW-1185">Reference proteome</keyword>
<evidence type="ECO:0000259" key="11">
    <source>
        <dbReference type="PROSITE" id="PS51371"/>
    </source>
</evidence>
<evidence type="ECO:0000313" key="13">
    <source>
        <dbReference type="EMBL" id="MFC6713200.1"/>
    </source>
</evidence>
<evidence type="ECO:0000256" key="3">
    <source>
        <dbReference type="ARBA" id="ARBA00022475"/>
    </source>
</evidence>
<dbReference type="InterPro" id="IPR000644">
    <property type="entry name" value="CBS_dom"/>
</dbReference>
<evidence type="ECO:0000259" key="12">
    <source>
        <dbReference type="PROSITE" id="PS51846"/>
    </source>
</evidence>
<dbReference type="Pfam" id="PF03471">
    <property type="entry name" value="CorC_HlyC"/>
    <property type="match status" value="1"/>
</dbReference>
<dbReference type="EMBL" id="JBHSWJ010000002">
    <property type="protein sequence ID" value="MFC6713200.1"/>
    <property type="molecule type" value="Genomic_DNA"/>
</dbReference>
<dbReference type="SUPFAM" id="SSF56176">
    <property type="entry name" value="FAD-binding/transporter-associated domain-like"/>
    <property type="match status" value="1"/>
</dbReference>
<dbReference type="Pfam" id="PF01595">
    <property type="entry name" value="CNNM"/>
    <property type="match status" value="1"/>
</dbReference>
<name>A0ABW2AQ46_9MICO</name>
<dbReference type="PROSITE" id="PS51846">
    <property type="entry name" value="CNNM"/>
    <property type="match status" value="1"/>
</dbReference>
<reference evidence="14" key="1">
    <citation type="journal article" date="2019" name="Int. J. Syst. Evol. Microbiol.">
        <title>The Global Catalogue of Microorganisms (GCM) 10K type strain sequencing project: providing services to taxonomists for standard genome sequencing and annotation.</title>
        <authorList>
            <consortium name="The Broad Institute Genomics Platform"/>
            <consortium name="The Broad Institute Genome Sequencing Center for Infectious Disease"/>
            <person name="Wu L."/>
            <person name="Ma J."/>
        </authorList>
    </citation>
    <scope>NUCLEOTIDE SEQUENCE [LARGE SCALE GENOMIC DNA]</scope>
    <source>
        <strain evidence="14">NBRC 106593</strain>
    </source>
</reference>
<evidence type="ECO:0000256" key="10">
    <source>
        <dbReference type="PROSITE-ProRule" id="PRU01193"/>
    </source>
</evidence>
<dbReference type="Proteomes" id="UP001596356">
    <property type="component" value="Unassembled WGS sequence"/>
</dbReference>
<dbReference type="InterPro" id="IPR036318">
    <property type="entry name" value="FAD-bd_PCMH-like_sf"/>
</dbReference>
<sequence length="342" mass="36492">MSDTSVVALSTLLALIIATLFSMIFGELVPQFLGISTPLRVAKVVAPPVRLFATMVRPVISVLNGSANLVLRALGVEPQEELSGARTPQELASLVRRSAEAGTLEEGTARLLARSLDFGERSAADVMSPRVRCTAIERTASAADVVATARHSGHSRFPVLGQDWDDVVGVVHVKRAIAVPPEERASVPVTDLMIPPVMVPETVGLDPLLLLLRASGLQLAIVVDEYSGTSGVVTLEDVIEEIVGEVVDEHDHLRDAGRMLPDGTWTVSGLWRPDEVVDRIGAPIPEGPNYETVGGFVMASVGRVPRVGDEVSVDGWTVRVLSMDHRRVDRVQVSQSSSGAPS</sequence>
<feature type="domain" description="CBS" evidence="11">
    <location>
        <begin position="189"/>
        <end position="249"/>
    </location>
</feature>
<dbReference type="Gene3D" id="3.30.465.10">
    <property type="match status" value="1"/>
</dbReference>
<organism evidence="13 14">
    <name type="scientific">Branchiibius cervicis</name>
    <dbReference type="NCBI Taxonomy" id="908252"/>
    <lineage>
        <taxon>Bacteria</taxon>
        <taxon>Bacillati</taxon>
        <taxon>Actinomycetota</taxon>
        <taxon>Actinomycetes</taxon>
        <taxon>Micrococcales</taxon>
        <taxon>Dermacoccaceae</taxon>
        <taxon>Branchiibius</taxon>
    </lineage>
</organism>
<comment type="caution">
    <text evidence="13">The sequence shown here is derived from an EMBL/GenBank/DDBJ whole genome shotgun (WGS) entry which is preliminary data.</text>
</comment>
<dbReference type="CDD" id="cd04590">
    <property type="entry name" value="CBS_pair_CorC_HlyC_assoc"/>
    <property type="match status" value="1"/>
</dbReference>
<keyword evidence="7 9" id="KW-0129">CBS domain</keyword>
<evidence type="ECO:0000313" key="14">
    <source>
        <dbReference type="Proteomes" id="UP001596356"/>
    </source>
</evidence>
<dbReference type="InterPro" id="IPR016169">
    <property type="entry name" value="FAD-bd_PCMH_sub2"/>
</dbReference>
<evidence type="ECO:0000256" key="8">
    <source>
        <dbReference type="ARBA" id="ARBA00023136"/>
    </source>
</evidence>
<dbReference type="SMART" id="SM01091">
    <property type="entry name" value="CorC_HlyC"/>
    <property type="match status" value="1"/>
</dbReference>
<comment type="similarity">
    <text evidence="2">Belongs to the UPF0053 family.</text>
</comment>
<proteinExistence type="inferred from homology"/>
<gene>
    <name evidence="13" type="ORF">ACFQBT_04770</name>
</gene>
<evidence type="ECO:0000256" key="2">
    <source>
        <dbReference type="ARBA" id="ARBA00006337"/>
    </source>
</evidence>
<dbReference type="PANTHER" id="PTHR43099">
    <property type="entry name" value="UPF0053 PROTEIN YRKA"/>
    <property type="match status" value="1"/>
</dbReference>
<evidence type="ECO:0000256" key="6">
    <source>
        <dbReference type="ARBA" id="ARBA00022989"/>
    </source>
</evidence>
<accession>A0ABW2AQ46</accession>
<feature type="domain" description="CNNM transmembrane" evidence="12">
    <location>
        <begin position="1"/>
        <end position="108"/>
    </location>
</feature>
<keyword evidence="8 10" id="KW-0472">Membrane</keyword>
<evidence type="ECO:0000256" key="5">
    <source>
        <dbReference type="ARBA" id="ARBA00022737"/>
    </source>
</evidence>
<dbReference type="RefSeq" id="WP_377820788.1">
    <property type="nucleotide sequence ID" value="NZ_JBHSWJ010000002.1"/>
</dbReference>
<keyword evidence="6 10" id="KW-1133">Transmembrane helix</keyword>
<keyword evidence="3" id="KW-1003">Cell membrane</keyword>
<evidence type="ECO:0000256" key="1">
    <source>
        <dbReference type="ARBA" id="ARBA00004651"/>
    </source>
</evidence>
<comment type="subcellular location">
    <subcellularLocation>
        <location evidence="1">Cell membrane</location>
        <topology evidence="1">Multi-pass membrane protein</topology>
    </subcellularLocation>
</comment>
<keyword evidence="4 10" id="KW-0812">Transmembrane</keyword>
<dbReference type="InterPro" id="IPR046342">
    <property type="entry name" value="CBS_dom_sf"/>
</dbReference>
<evidence type="ECO:0000256" key="7">
    <source>
        <dbReference type="ARBA" id="ARBA00023122"/>
    </source>
</evidence>
<dbReference type="PANTHER" id="PTHR43099:SF6">
    <property type="entry name" value="UPF0053 PROTEIN RV1842C"/>
    <property type="match status" value="1"/>
</dbReference>
<dbReference type="InterPro" id="IPR044751">
    <property type="entry name" value="Ion_transp-like_CBS"/>
</dbReference>
<dbReference type="InterPro" id="IPR002550">
    <property type="entry name" value="CNNM"/>
</dbReference>
<dbReference type="SUPFAM" id="SSF54631">
    <property type="entry name" value="CBS-domain pair"/>
    <property type="match status" value="1"/>
</dbReference>
<dbReference type="PROSITE" id="PS51371">
    <property type="entry name" value="CBS"/>
    <property type="match status" value="1"/>
</dbReference>
<dbReference type="InterPro" id="IPR051676">
    <property type="entry name" value="UPF0053_domain"/>
</dbReference>